<evidence type="ECO:0000313" key="1">
    <source>
        <dbReference type="EMBL" id="CAB3797444.1"/>
    </source>
</evidence>
<accession>A0A6S7BE79</accession>
<dbReference type="EMBL" id="CADIKM010000026">
    <property type="protein sequence ID" value="CAB3797444.1"/>
    <property type="molecule type" value="Genomic_DNA"/>
</dbReference>
<protein>
    <submittedName>
        <fullName evidence="1">Uncharacterized protein</fullName>
    </submittedName>
</protein>
<organism evidence="1 2">
    <name type="scientific">Pararobbsia alpina</name>
    <dbReference type="NCBI Taxonomy" id="621374"/>
    <lineage>
        <taxon>Bacteria</taxon>
        <taxon>Pseudomonadati</taxon>
        <taxon>Pseudomonadota</taxon>
        <taxon>Betaproteobacteria</taxon>
        <taxon>Burkholderiales</taxon>
        <taxon>Burkholderiaceae</taxon>
        <taxon>Pararobbsia</taxon>
    </lineage>
</organism>
<sequence length="80" mass="8983">MKQVSTNKTMEKVLKKQIAKLKKFHAANSHMYEALFGENSNDACLAESGPEAEHLTNEFTPNDTFTASAPDSHMIQQLRM</sequence>
<keyword evidence="2" id="KW-1185">Reference proteome</keyword>
<gene>
    <name evidence="1" type="ORF">LMG28138_04247</name>
</gene>
<dbReference type="Proteomes" id="UP000494115">
    <property type="component" value="Unassembled WGS sequence"/>
</dbReference>
<proteinExistence type="predicted"/>
<reference evidence="1 2" key="1">
    <citation type="submission" date="2020-04" db="EMBL/GenBank/DDBJ databases">
        <authorList>
            <person name="De Canck E."/>
        </authorList>
    </citation>
    <scope>NUCLEOTIDE SEQUENCE [LARGE SCALE GENOMIC DNA]</scope>
    <source>
        <strain evidence="1 2">LMG 28138</strain>
    </source>
</reference>
<evidence type="ECO:0000313" key="2">
    <source>
        <dbReference type="Proteomes" id="UP000494115"/>
    </source>
</evidence>
<name>A0A6S7BE79_9BURK</name>
<dbReference type="AlphaFoldDB" id="A0A6S7BE79"/>
<dbReference type="RefSeq" id="WP_175106772.1">
    <property type="nucleotide sequence ID" value="NZ_CADIKM010000026.1"/>
</dbReference>